<accession>A0A2A5APE1</accession>
<evidence type="ECO:0000313" key="3">
    <source>
        <dbReference type="Proteomes" id="UP000218327"/>
    </source>
</evidence>
<dbReference type="EMBL" id="NVVJ01000074">
    <property type="protein sequence ID" value="PCJ20991.1"/>
    <property type="molecule type" value="Genomic_DNA"/>
</dbReference>
<comment type="caution">
    <text evidence="2">The sequence shown here is derived from an EMBL/GenBank/DDBJ whole genome shotgun (WGS) entry which is preliminary data.</text>
</comment>
<dbReference type="Proteomes" id="UP000218327">
    <property type="component" value="Unassembled WGS sequence"/>
</dbReference>
<feature type="compositionally biased region" description="Basic and acidic residues" evidence="1">
    <location>
        <begin position="8"/>
        <end position="20"/>
    </location>
</feature>
<evidence type="ECO:0000256" key="1">
    <source>
        <dbReference type="SAM" id="MobiDB-lite"/>
    </source>
</evidence>
<sequence length="79" mass="8969">MDGISAASEKHSPVPKAEKDTKLSIAKIAMMEKDAIHPVFKQRRRTDFLVFQDESKIITISIYRSPSILRCNLNRIDPA</sequence>
<gene>
    <name evidence="2" type="ORF">COA96_15495</name>
</gene>
<organism evidence="2 3">
    <name type="scientific">SAR86 cluster bacterium</name>
    <dbReference type="NCBI Taxonomy" id="2030880"/>
    <lineage>
        <taxon>Bacteria</taxon>
        <taxon>Pseudomonadati</taxon>
        <taxon>Pseudomonadota</taxon>
        <taxon>Gammaproteobacteria</taxon>
        <taxon>SAR86 cluster</taxon>
    </lineage>
</organism>
<feature type="region of interest" description="Disordered" evidence="1">
    <location>
        <begin position="1"/>
        <end position="20"/>
    </location>
</feature>
<reference evidence="3" key="1">
    <citation type="submission" date="2017-08" db="EMBL/GenBank/DDBJ databases">
        <title>A dynamic microbial community with high functional redundancy inhabits the cold, oxic subseafloor aquifer.</title>
        <authorList>
            <person name="Tully B.J."/>
            <person name="Wheat C.G."/>
            <person name="Glazer B.T."/>
            <person name="Huber J.A."/>
        </authorList>
    </citation>
    <scope>NUCLEOTIDE SEQUENCE [LARGE SCALE GENOMIC DNA]</scope>
</reference>
<protein>
    <submittedName>
        <fullName evidence="2">Uncharacterized protein</fullName>
    </submittedName>
</protein>
<dbReference type="AlphaFoldDB" id="A0A2A5APE1"/>
<name>A0A2A5APE1_9GAMM</name>
<proteinExistence type="predicted"/>
<evidence type="ECO:0000313" key="2">
    <source>
        <dbReference type="EMBL" id="PCJ20991.1"/>
    </source>
</evidence>